<evidence type="ECO:0000259" key="10">
    <source>
        <dbReference type="PROSITE" id="PS51385"/>
    </source>
</evidence>
<dbReference type="InterPro" id="IPR036652">
    <property type="entry name" value="YjeF_N_dom_sf"/>
</dbReference>
<dbReference type="SUPFAM" id="SSF64153">
    <property type="entry name" value="YjeF N-terminal domain-like"/>
    <property type="match status" value="1"/>
</dbReference>
<dbReference type="NCBIfam" id="TIGR00197">
    <property type="entry name" value="yjeF_nterm"/>
    <property type="match status" value="1"/>
</dbReference>
<evidence type="ECO:0000256" key="5">
    <source>
        <dbReference type="ARBA" id="ARBA00022741"/>
    </source>
</evidence>
<dbReference type="PANTHER" id="PTHR13232:SF10">
    <property type="entry name" value="NAD(P)H-HYDRATE EPIMERASE"/>
    <property type="match status" value="1"/>
</dbReference>
<dbReference type="PANTHER" id="PTHR13232">
    <property type="entry name" value="NAD(P)H-HYDRATE EPIMERASE"/>
    <property type="match status" value="1"/>
</dbReference>
<dbReference type="AlphaFoldDB" id="A0A4Y7M105"/>
<dbReference type="Gene3D" id="3.40.50.10260">
    <property type="entry name" value="YjeF N-terminal domain"/>
    <property type="match status" value="1"/>
</dbReference>
<comment type="catalytic activity">
    <reaction evidence="1">
        <text>(6R)-NADHX = (6S)-NADHX</text>
        <dbReference type="Rhea" id="RHEA:32215"/>
        <dbReference type="ChEBI" id="CHEBI:64074"/>
        <dbReference type="ChEBI" id="CHEBI:64075"/>
        <dbReference type="EC" id="5.1.99.6"/>
    </reaction>
</comment>
<dbReference type="GO" id="GO:0000166">
    <property type="term" value="F:nucleotide binding"/>
    <property type="evidence" value="ECO:0007669"/>
    <property type="project" value="UniProtKB-KW"/>
</dbReference>
<evidence type="ECO:0000256" key="8">
    <source>
        <dbReference type="ARBA" id="ARBA00023027"/>
    </source>
</evidence>
<dbReference type="GO" id="GO:0052856">
    <property type="term" value="F:NAD(P)HX epimerase activity"/>
    <property type="evidence" value="ECO:0007669"/>
    <property type="project" value="UniProtKB-EC"/>
</dbReference>
<comment type="catalytic activity">
    <reaction evidence="2">
        <text>(6R)-NADPHX = (6S)-NADPHX</text>
        <dbReference type="Rhea" id="RHEA:32227"/>
        <dbReference type="ChEBI" id="CHEBI:64076"/>
        <dbReference type="ChEBI" id="CHEBI:64077"/>
        <dbReference type="EC" id="5.1.99.6"/>
    </reaction>
</comment>
<feature type="domain" description="YjeF N-terminal" evidence="10">
    <location>
        <begin position="6"/>
        <end position="211"/>
    </location>
</feature>
<sequence length="228" mass="25505">MQPRYLKQAEAIKLDEELFNYFGVEQLMELAGLSCASAIAEEFPKSKKVLVVVGPGNNGGDGLVCARHLKMFGYCPEIFYPKRPAKVLYQNLTKQCELFEIPFLPSLPVQEELNEKYSLIVDALFGFSFKPPVRQEFSEIINTLIQASIPCCSIDIPSGWEVDDGTAYEPLVLLPKCLDVLTANDLGVEYYMMPGNCKRVINGKIVEEFLEDVKGENVPRSARIGLLD</sequence>
<dbReference type="GO" id="GO:0046872">
    <property type="term" value="F:metal ion binding"/>
    <property type="evidence" value="ECO:0007669"/>
    <property type="project" value="UniProtKB-KW"/>
</dbReference>
<keyword evidence="4" id="KW-0479">Metal-binding</keyword>
<evidence type="ECO:0000256" key="2">
    <source>
        <dbReference type="ARBA" id="ARBA00000909"/>
    </source>
</evidence>
<evidence type="ECO:0000313" key="11">
    <source>
        <dbReference type="EMBL" id="SVE73742.1"/>
    </source>
</evidence>
<evidence type="ECO:0000256" key="3">
    <source>
        <dbReference type="ARBA" id="ARBA00012228"/>
    </source>
</evidence>
<evidence type="ECO:0000256" key="7">
    <source>
        <dbReference type="ARBA" id="ARBA00022958"/>
    </source>
</evidence>
<evidence type="ECO:0000256" key="4">
    <source>
        <dbReference type="ARBA" id="ARBA00022723"/>
    </source>
</evidence>
<dbReference type="InterPro" id="IPR004443">
    <property type="entry name" value="YjeF_N_dom"/>
</dbReference>
<evidence type="ECO:0000256" key="1">
    <source>
        <dbReference type="ARBA" id="ARBA00000013"/>
    </source>
</evidence>
<organism evidence="11">
    <name type="scientific">Daphnia atkinsoni</name>
    <dbReference type="NCBI Taxonomy" id="342845"/>
    <lineage>
        <taxon>Eukaryota</taxon>
        <taxon>Metazoa</taxon>
        <taxon>Ecdysozoa</taxon>
        <taxon>Arthropoda</taxon>
        <taxon>Crustacea</taxon>
        <taxon>Branchiopoda</taxon>
        <taxon>Diplostraca</taxon>
        <taxon>Cladocera</taxon>
        <taxon>Anomopoda</taxon>
        <taxon>Daphniidae</taxon>
        <taxon>Daphnia</taxon>
        <taxon>Daphnia atkinsoni group</taxon>
    </lineage>
</organism>
<evidence type="ECO:0000256" key="6">
    <source>
        <dbReference type="ARBA" id="ARBA00022857"/>
    </source>
</evidence>
<keyword evidence="7" id="KW-0630">Potassium</keyword>
<keyword evidence="8" id="KW-0520">NAD</keyword>
<keyword evidence="9" id="KW-0413">Isomerase</keyword>
<accession>A0A4Y7M105</accession>
<keyword evidence="5" id="KW-0547">Nucleotide-binding</keyword>
<protein>
    <recommendedName>
        <fullName evidence="3">NAD(P)H-hydrate epimerase</fullName>
        <ecNumber evidence="3">5.1.99.6</ecNumber>
    </recommendedName>
</protein>
<dbReference type="InterPro" id="IPR032976">
    <property type="entry name" value="YJEFN_prot_NAXE-like"/>
</dbReference>
<dbReference type="PROSITE" id="PS51385">
    <property type="entry name" value="YJEF_N"/>
    <property type="match status" value="1"/>
</dbReference>
<evidence type="ECO:0000256" key="9">
    <source>
        <dbReference type="ARBA" id="ARBA00023235"/>
    </source>
</evidence>
<keyword evidence="6" id="KW-0521">NADP</keyword>
<name>A0A4Y7M105_9CRUS</name>
<proteinExistence type="evidence at transcript level"/>
<dbReference type="EC" id="5.1.99.6" evidence="3"/>
<reference evidence="11" key="1">
    <citation type="submission" date="2018-08" db="EMBL/GenBank/DDBJ databases">
        <authorList>
            <person name="Cornetti L."/>
        </authorList>
    </citation>
    <scope>NUCLEOTIDE SEQUENCE</scope>
    <source>
        <strain evidence="11">IL-KID-3b-11</strain>
    </source>
</reference>
<dbReference type="EMBL" id="LR004123">
    <property type="protein sequence ID" value="SVE73742.1"/>
    <property type="molecule type" value="mRNA"/>
</dbReference>
<gene>
    <name evidence="11" type="primary">EOG090X0AXR</name>
</gene>
<dbReference type="Pfam" id="PF03853">
    <property type="entry name" value="YjeF_N"/>
    <property type="match status" value="1"/>
</dbReference>
<dbReference type="GO" id="GO:0005739">
    <property type="term" value="C:mitochondrion"/>
    <property type="evidence" value="ECO:0007669"/>
    <property type="project" value="TreeGrafter"/>
</dbReference>